<dbReference type="PROSITE" id="PS00216">
    <property type="entry name" value="SUGAR_TRANSPORT_1"/>
    <property type="match status" value="1"/>
</dbReference>
<feature type="transmembrane region" description="Helical" evidence="6">
    <location>
        <begin position="352"/>
        <end position="370"/>
    </location>
</feature>
<feature type="transmembrane region" description="Helical" evidence="6">
    <location>
        <begin position="315"/>
        <end position="340"/>
    </location>
</feature>
<dbReference type="PANTHER" id="PTHR43124">
    <property type="entry name" value="PURINE EFFLUX PUMP PBUE"/>
    <property type="match status" value="1"/>
</dbReference>
<gene>
    <name evidence="8" type="ORF">EI290_19380</name>
</gene>
<feature type="transmembrane region" description="Helical" evidence="6">
    <location>
        <begin position="22"/>
        <end position="44"/>
    </location>
</feature>
<dbReference type="GO" id="GO:0022857">
    <property type="term" value="F:transmembrane transporter activity"/>
    <property type="evidence" value="ECO:0007669"/>
    <property type="project" value="InterPro"/>
</dbReference>
<dbReference type="PANTHER" id="PTHR43124:SF3">
    <property type="entry name" value="CHLORAMPHENICOL EFFLUX PUMP RV0191"/>
    <property type="match status" value="1"/>
</dbReference>
<keyword evidence="2" id="KW-1003">Cell membrane</keyword>
<keyword evidence="3 6" id="KW-0812">Transmembrane</keyword>
<dbReference type="InterPro" id="IPR020846">
    <property type="entry name" value="MFS_dom"/>
</dbReference>
<dbReference type="OrthoDB" id="9800416at2"/>
<dbReference type="AlphaFoldDB" id="A0A428IZ29"/>
<name>A0A428IZ29_9BACT</name>
<dbReference type="GO" id="GO:0005886">
    <property type="term" value="C:plasma membrane"/>
    <property type="evidence" value="ECO:0007669"/>
    <property type="project" value="UniProtKB-SubCell"/>
</dbReference>
<dbReference type="PROSITE" id="PS50850">
    <property type="entry name" value="MFS"/>
    <property type="match status" value="1"/>
</dbReference>
<evidence type="ECO:0000313" key="8">
    <source>
        <dbReference type="EMBL" id="RSK24514.1"/>
    </source>
</evidence>
<feature type="transmembrane region" description="Helical" evidence="6">
    <location>
        <begin position="113"/>
        <end position="134"/>
    </location>
</feature>
<keyword evidence="4 6" id="KW-1133">Transmembrane helix</keyword>
<feature type="transmembrane region" description="Helical" evidence="6">
    <location>
        <begin position="88"/>
        <end position="107"/>
    </location>
</feature>
<protein>
    <submittedName>
        <fullName evidence="8">MFS transporter</fullName>
    </submittedName>
</protein>
<evidence type="ECO:0000256" key="6">
    <source>
        <dbReference type="SAM" id="Phobius"/>
    </source>
</evidence>
<dbReference type="Proteomes" id="UP000280066">
    <property type="component" value="Unassembled WGS sequence"/>
</dbReference>
<reference evidence="8 9" key="1">
    <citation type="submission" date="2018-12" db="EMBL/GenBank/DDBJ databases">
        <authorList>
            <person name="Feng G."/>
            <person name="Zhu H."/>
        </authorList>
    </citation>
    <scope>NUCLEOTIDE SEQUENCE [LARGE SCALE GENOMIC DNA]</scope>
    <source>
        <strain evidence="8 9">9PBR-2</strain>
    </source>
</reference>
<dbReference type="InterPro" id="IPR050189">
    <property type="entry name" value="MFS_Efflux_Transporters"/>
</dbReference>
<keyword evidence="5 6" id="KW-0472">Membrane</keyword>
<dbReference type="InterPro" id="IPR011701">
    <property type="entry name" value="MFS"/>
</dbReference>
<feature type="transmembrane region" description="Helical" evidence="6">
    <location>
        <begin position="146"/>
        <end position="168"/>
    </location>
</feature>
<accession>A0A428IZ29</accession>
<keyword evidence="9" id="KW-1185">Reference proteome</keyword>
<dbReference type="Gene3D" id="1.20.1250.20">
    <property type="entry name" value="MFS general substrate transporter like domains"/>
    <property type="match status" value="1"/>
</dbReference>
<evidence type="ECO:0000256" key="2">
    <source>
        <dbReference type="ARBA" id="ARBA00022475"/>
    </source>
</evidence>
<organism evidence="8 9">
    <name type="scientific">Hymenobacter metallilatus</name>
    <dbReference type="NCBI Taxonomy" id="2493666"/>
    <lineage>
        <taxon>Bacteria</taxon>
        <taxon>Pseudomonadati</taxon>
        <taxon>Bacteroidota</taxon>
        <taxon>Cytophagia</taxon>
        <taxon>Cytophagales</taxon>
        <taxon>Hymenobacteraceae</taxon>
        <taxon>Hymenobacter</taxon>
    </lineage>
</organism>
<dbReference type="Pfam" id="PF07690">
    <property type="entry name" value="MFS_1"/>
    <property type="match status" value="1"/>
</dbReference>
<feature type="transmembrane region" description="Helical" evidence="6">
    <location>
        <begin position="376"/>
        <end position="400"/>
    </location>
</feature>
<evidence type="ECO:0000313" key="9">
    <source>
        <dbReference type="Proteomes" id="UP000280066"/>
    </source>
</evidence>
<dbReference type="RefSeq" id="WP_125433326.1">
    <property type="nucleotide sequence ID" value="NZ_RWIS01000016.1"/>
</dbReference>
<evidence type="ECO:0000256" key="3">
    <source>
        <dbReference type="ARBA" id="ARBA00022692"/>
    </source>
</evidence>
<proteinExistence type="predicted"/>
<comment type="subcellular location">
    <subcellularLocation>
        <location evidence="1">Cell membrane</location>
        <topology evidence="1">Multi-pass membrane protein</topology>
    </subcellularLocation>
</comment>
<feature type="domain" description="Major facilitator superfamily (MFS) profile" evidence="7">
    <location>
        <begin position="22"/>
        <end position="405"/>
    </location>
</feature>
<comment type="caution">
    <text evidence="8">The sequence shown here is derived from an EMBL/GenBank/DDBJ whole genome shotgun (WGS) entry which is preliminary data.</text>
</comment>
<sequence>MKPVAATPLPTTAAAVASSPRLLWALAAATFVVFFQAYMVAPLIPRLATLFGVEAQAVGLAVPAYLIPYGVATLFYGLLADRLGPPRILLGSLLAFVALTALTATASSASALVGWRLVTGLGASGVVPMALVLVSKRFAYGERGRALGWLFGAMAGGSAFGSTLGVLLEPYVGWRALFLGVAAAGLLVWFVVRRSLVPPTTPAPPPAAPSPWRAVVAGYGQLLGSGRGARTYVYVLLNSIFHGGVFTWLALYFQQRFGLGEIGIGLALVGYGLPGFLLGPFIGRLADRWGRRWLIPAGLALSALATLLLRADLPLAVAVLAVTVLSLGYDLTQPLLAAIVTDVGKERPGQAMGLNVFALFVGFGLGSWLFGEALRAGLPAALLAFTVFEAGLALAATHLFKSETRAPA</sequence>
<evidence type="ECO:0000256" key="4">
    <source>
        <dbReference type="ARBA" id="ARBA00022989"/>
    </source>
</evidence>
<dbReference type="InterPro" id="IPR005829">
    <property type="entry name" value="Sugar_transporter_CS"/>
</dbReference>
<feature type="transmembrane region" description="Helical" evidence="6">
    <location>
        <begin position="259"/>
        <end position="281"/>
    </location>
</feature>
<dbReference type="EMBL" id="RWIS01000016">
    <property type="protein sequence ID" value="RSK24514.1"/>
    <property type="molecule type" value="Genomic_DNA"/>
</dbReference>
<evidence type="ECO:0000256" key="1">
    <source>
        <dbReference type="ARBA" id="ARBA00004651"/>
    </source>
</evidence>
<dbReference type="CDD" id="cd17324">
    <property type="entry name" value="MFS_NepI_like"/>
    <property type="match status" value="1"/>
</dbReference>
<dbReference type="InterPro" id="IPR036259">
    <property type="entry name" value="MFS_trans_sf"/>
</dbReference>
<dbReference type="SUPFAM" id="SSF103473">
    <property type="entry name" value="MFS general substrate transporter"/>
    <property type="match status" value="1"/>
</dbReference>
<evidence type="ECO:0000256" key="5">
    <source>
        <dbReference type="ARBA" id="ARBA00023136"/>
    </source>
</evidence>
<feature type="transmembrane region" description="Helical" evidence="6">
    <location>
        <begin position="56"/>
        <end position="76"/>
    </location>
</feature>
<feature type="transmembrane region" description="Helical" evidence="6">
    <location>
        <begin position="174"/>
        <end position="192"/>
    </location>
</feature>
<evidence type="ECO:0000259" key="7">
    <source>
        <dbReference type="PROSITE" id="PS50850"/>
    </source>
</evidence>
<feature type="transmembrane region" description="Helical" evidence="6">
    <location>
        <begin position="232"/>
        <end position="253"/>
    </location>
</feature>